<accession>A0A2S9YRC5</accession>
<dbReference type="EMBL" id="PVNL01000051">
    <property type="protein sequence ID" value="PRQ07630.1"/>
    <property type="molecule type" value="Genomic_DNA"/>
</dbReference>
<dbReference type="PROSITE" id="PS51257">
    <property type="entry name" value="PROKAR_LIPOPROTEIN"/>
    <property type="match status" value="1"/>
</dbReference>
<evidence type="ECO:0000313" key="3">
    <source>
        <dbReference type="Proteomes" id="UP000238823"/>
    </source>
</evidence>
<reference evidence="2 3" key="1">
    <citation type="submission" date="2018-03" db="EMBL/GenBank/DDBJ databases">
        <title>Draft Genome Sequences of the Obligatory Marine Myxobacteria Enhygromyxa salina SWB007.</title>
        <authorList>
            <person name="Poehlein A."/>
            <person name="Moghaddam J.A."/>
            <person name="Harms H."/>
            <person name="Alanjari M."/>
            <person name="Koenig G.M."/>
            <person name="Daniel R."/>
            <person name="Schaeberle T.F."/>
        </authorList>
    </citation>
    <scope>NUCLEOTIDE SEQUENCE [LARGE SCALE GENOMIC DNA]</scope>
    <source>
        <strain evidence="2 3">SWB007</strain>
    </source>
</reference>
<feature type="chain" id="PRO_5015535938" description="Lipoprotein" evidence="1">
    <location>
        <begin position="23"/>
        <end position="435"/>
    </location>
</feature>
<dbReference type="Proteomes" id="UP000238823">
    <property type="component" value="Unassembled WGS sequence"/>
</dbReference>
<dbReference type="AlphaFoldDB" id="A0A2S9YRC5"/>
<gene>
    <name evidence="2" type="ORF">ENSA7_26200</name>
</gene>
<sequence>MSRASALARLARLAVLGLLASACEDPREPFDLDAIVAPNGACVTVVHEQLELDGPLHRFISDAPGSAGGWALTTIVNDDNLQVLAIVRVPASATEAPTPSVQLGSFTADPDHVEMRAGALPGEAWVLSHAGNAAILRRLAPELGVAASNGMLGNFPIQDPSDSCPTQYSRSLLLSDGRPYLLAIPDCSPNPGLSIGLLELERDTLEFGTSWALTFDPCAQVDPTACALVFSYWLPLIGAGGSAPLPDTSRVPIGFTQLRVFAAPPIPNAPPGQEMAPLSDVALLDMRLTASGPTARLVTLRSLWVHTVPVSLGPVTVTQDPYSIQLHVRNELLEDDALLLRLDTIDDVSIPLRDPLPFDGKGELVQLADQGVMLDVEDGVLRGVPLIDPGGWSLWTTHDIIALPDLIDFEVAGVGQLLLRREQAPPQVVHVACLE</sequence>
<comment type="caution">
    <text evidence="2">The sequence shown here is derived from an EMBL/GenBank/DDBJ whole genome shotgun (WGS) entry which is preliminary data.</text>
</comment>
<evidence type="ECO:0000313" key="2">
    <source>
        <dbReference type="EMBL" id="PRQ07630.1"/>
    </source>
</evidence>
<evidence type="ECO:0000256" key="1">
    <source>
        <dbReference type="SAM" id="SignalP"/>
    </source>
</evidence>
<keyword evidence="1" id="KW-0732">Signal</keyword>
<protein>
    <recommendedName>
        <fullName evidence="4">Lipoprotein</fullName>
    </recommendedName>
</protein>
<evidence type="ECO:0008006" key="4">
    <source>
        <dbReference type="Google" id="ProtNLM"/>
    </source>
</evidence>
<proteinExistence type="predicted"/>
<dbReference type="RefSeq" id="WP_146157649.1">
    <property type="nucleotide sequence ID" value="NZ_PVNL01000051.1"/>
</dbReference>
<name>A0A2S9YRC5_9BACT</name>
<organism evidence="2 3">
    <name type="scientific">Enhygromyxa salina</name>
    <dbReference type="NCBI Taxonomy" id="215803"/>
    <lineage>
        <taxon>Bacteria</taxon>
        <taxon>Pseudomonadati</taxon>
        <taxon>Myxococcota</taxon>
        <taxon>Polyangia</taxon>
        <taxon>Nannocystales</taxon>
        <taxon>Nannocystaceae</taxon>
        <taxon>Enhygromyxa</taxon>
    </lineage>
</organism>
<dbReference type="OrthoDB" id="5498303at2"/>
<feature type="signal peptide" evidence="1">
    <location>
        <begin position="1"/>
        <end position="22"/>
    </location>
</feature>